<protein>
    <submittedName>
        <fullName evidence="2">Uncharacterized protein</fullName>
    </submittedName>
</protein>
<feature type="transmembrane region" description="Helical" evidence="1">
    <location>
        <begin position="68"/>
        <end position="89"/>
    </location>
</feature>
<reference evidence="2" key="1">
    <citation type="submission" date="2020-12" db="EMBL/GenBank/DDBJ databases">
        <authorList>
            <person name="Iha C."/>
        </authorList>
    </citation>
    <scope>NUCLEOTIDE SEQUENCE</scope>
</reference>
<accession>A0A8S1JIQ9</accession>
<organism evidence="2 3">
    <name type="scientific">Ostreobium quekettii</name>
    <dbReference type="NCBI Taxonomy" id="121088"/>
    <lineage>
        <taxon>Eukaryota</taxon>
        <taxon>Viridiplantae</taxon>
        <taxon>Chlorophyta</taxon>
        <taxon>core chlorophytes</taxon>
        <taxon>Ulvophyceae</taxon>
        <taxon>TCBD clade</taxon>
        <taxon>Bryopsidales</taxon>
        <taxon>Ostreobineae</taxon>
        <taxon>Ostreobiaceae</taxon>
        <taxon>Ostreobium</taxon>
    </lineage>
</organism>
<keyword evidence="1" id="KW-0812">Transmembrane</keyword>
<keyword evidence="1" id="KW-0472">Membrane</keyword>
<keyword evidence="1" id="KW-1133">Transmembrane helix</keyword>
<feature type="transmembrane region" description="Helical" evidence="1">
    <location>
        <begin position="148"/>
        <end position="172"/>
    </location>
</feature>
<dbReference type="AlphaFoldDB" id="A0A8S1JIQ9"/>
<evidence type="ECO:0000313" key="3">
    <source>
        <dbReference type="Proteomes" id="UP000708148"/>
    </source>
</evidence>
<gene>
    <name evidence="2" type="ORF">OSTQU699_LOCUS10453</name>
</gene>
<name>A0A8S1JIQ9_9CHLO</name>
<evidence type="ECO:0000256" key="1">
    <source>
        <dbReference type="SAM" id="Phobius"/>
    </source>
</evidence>
<dbReference type="EMBL" id="CAJHUC010003017">
    <property type="protein sequence ID" value="CAD7705098.1"/>
    <property type="molecule type" value="Genomic_DNA"/>
</dbReference>
<dbReference type="Proteomes" id="UP000708148">
    <property type="component" value="Unassembled WGS sequence"/>
</dbReference>
<evidence type="ECO:0000313" key="2">
    <source>
        <dbReference type="EMBL" id="CAD7705098.1"/>
    </source>
</evidence>
<sequence>MVAKWAAVWPLTICINSLYGAALPRVATSGGNLLEIALFRFLVHPVVWGGVTTYYRHISRSTGPTRDLSHAALLLYPHLLDSLYGWFLIFQLGDALGSAHGLVVLVAASRLLAGISHRCPDDWLLKLVASRKVAEALLAREEETQLSLADALASASAAYVGIIVAASIGTFANVQTSLGQTHTWVTALIALAAAAAEAALKLSADACIHRKGPGAAWRGHWVKPLFKCMMPVTTFAVADVTLRLMASFCVRWSADRGATVALELCPLPSLFSQ</sequence>
<comment type="caution">
    <text evidence="2">The sequence shown here is derived from an EMBL/GenBank/DDBJ whole genome shotgun (WGS) entry which is preliminary data.</text>
</comment>
<proteinExistence type="predicted"/>
<keyword evidence="3" id="KW-1185">Reference proteome</keyword>
<feature type="transmembrane region" description="Helical" evidence="1">
    <location>
        <begin position="36"/>
        <end position="56"/>
    </location>
</feature>